<dbReference type="InterPro" id="IPR004843">
    <property type="entry name" value="Calcineurin-like_PHP"/>
</dbReference>
<evidence type="ECO:0000259" key="1">
    <source>
        <dbReference type="Pfam" id="PF00149"/>
    </source>
</evidence>
<comment type="caution">
    <text evidence="2">The sequence shown here is derived from an EMBL/GenBank/DDBJ whole genome shotgun (WGS) entry which is preliminary data.</text>
</comment>
<dbReference type="AlphaFoldDB" id="X0YI90"/>
<reference evidence="2" key="1">
    <citation type="journal article" date="2014" name="Front. Microbiol.">
        <title>High frequency of phylogenetically diverse reductive dehalogenase-homologous genes in deep subseafloor sedimentary metagenomes.</title>
        <authorList>
            <person name="Kawai M."/>
            <person name="Futagami T."/>
            <person name="Toyoda A."/>
            <person name="Takaki Y."/>
            <person name="Nishi S."/>
            <person name="Hori S."/>
            <person name="Arai W."/>
            <person name="Tsubouchi T."/>
            <person name="Morono Y."/>
            <person name="Uchiyama I."/>
            <person name="Ito T."/>
            <person name="Fujiyama A."/>
            <person name="Inagaki F."/>
            <person name="Takami H."/>
        </authorList>
    </citation>
    <scope>NUCLEOTIDE SEQUENCE</scope>
    <source>
        <strain evidence="2">Expedition CK06-06</strain>
    </source>
</reference>
<organism evidence="2">
    <name type="scientific">marine sediment metagenome</name>
    <dbReference type="NCBI Taxonomy" id="412755"/>
    <lineage>
        <taxon>unclassified sequences</taxon>
        <taxon>metagenomes</taxon>
        <taxon>ecological metagenomes</taxon>
    </lineage>
</organism>
<sequence>MRILEFSDSHLKGTRCPNTEALIDVTTEEKPDLLIGNGDVIDLWAEKEEVIAQNLTVKRLETLSRDIPTLLIIGNHDFDDDALERLFPKVRVAFNHRADGFWFEHGHLRDVRWQNWLLFRPIFDAHPEWAHWIFWHFYQPWRERFNLNPGNRKLKAGNTDFFYRQLCRSIWYRALSFADWKKVE</sequence>
<dbReference type="InterPro" id="IPR029052">
    <property type="entry name" value="Metallo-depent_PP-like"/>
</dbReference>
<dbReference type="SUPFAM" id="SSF56300">
    <property type="entry name" value="Metallo-dependent phosphatases"/>
    <property type="match status" value="1"/>
</dbReference>
<feature type="non-terminal residue" evidence="2">
    <location>
        <position position="184"/>
    </location>
</feature>
<gene>
    <name evidence="2" type="ORF">S01H4_09359</name>
</gene>
<dbReference type="EMBL" id="BART01003364">
    <property type="protein sequence ID" value="GAG55764.1"/>
    <property type="molecule type" value="Genomic_DNA"/>
</dbReference>
<dbReference type="Pfam" id="PF00149">
    <property type="entry name" value="Metallophos"/>
    <property type="match status" value="1"/>
</dbReference>
<accession>X0YI90</accession>
<feature type="domain" description="Calcineurin-like phosphoesterase" evidence="1">
    <location>
        <begin position="1"/>
        <end position="142"/>
    </location>
</feature>
<dbReference type="CDD" id="cd00838">
    <property type="entry name" value="MPP_superfamily"/>
    <property type="match status" value="1"/>
</dbReference>
<protein>
    <recommendedName>
        <fullName evidence="1">Calcineurin-like phosphoesterase domain-containing protein</fullName>
    </recommendedName>
</protein>
<dbReference type="GO" id="GO:0016787">
    <property type="term" value="F:hydrolase activity"/>
    <property type="evidence" value="ECO:0007669"/>
    <property type="project" value="InterPro"/>
</dbReference>
<proteinExistence type="predicted"/>
<dbReference type="Gene3D" id="3.60.21.10">
    <property type="match status" value="1"/>
</dbReference>
<name>X0YI90_9ZZZZ</name>
<evidence type="ECO:0000313" key="2">
    <source>
        <dbReference type="EMBL" id="GAG55764.1"/>
    </source>
</evidence>